<dbReference type="EC" id="6.3.3.2" evidence="5"/>
<evidence type="ECO:0000256" key="1">
    <source>
        <dbReference type="ARBA" id="ARBA00010638"/>
    </source>
</evidence>
<dbReference type="InterPro" id="IPR037171">
    <property type="entry name" value="NagB/RpiA_transferase-like"/>
</dbReference>
<proteinExistence type="inferred from homology"/>
<accession>A0A1A8X371</accession>
<dbReference type="InterPro" id="IPR024185">
    <property type="entry name" value="FTHF_cligase-like_sf"/>
</dbReference>
<dbReference type="SUPFAM" id="SSF100950">
    <property type="entry name" value="NagB/RpiA/CoA transferase-like"/>
    <property type="match status" value="1"/>
</dbReference>
<reference evidence="7" key="1">
    <citation type="submission" date="2016-05" db="EMBL/GenBank/DDBJ databases">
        <authorList>
            <person name="Naeem Raeece"/>
        </authorList>
    </citation>
    <scope>NUCLEOTIDE SEQUENCE [LARGE SCALE GENOMIC DNA]</scope>
</reference>
<organism evidence="6 7">
    <name type="scientific">Plasmodium ovale curtisi</name>
    <dbReference type="NCBI Taxonomy" id="864141"/>
    <lineage>
        <taxon>Eukaryota</taxon>
        <taxon>Sar</taxon>
        <taxon>Alveolata</taxon>
        <taxon>Apicomplexa</taxon>
        <taxon>Aconoidasida</taxon>
        <taxon>Haemosporida</taxon>
        <taxon>Plasmodiidae</taxon>
        <taxon>Plasmodium</taxon>
        <taxon>Plasmodium (Plasmodium)</taxon>
    </lineage>
</organism>
<evidence type="ECO:0000256" key="5">
    <source>
        <dbReference type="ARBA" id="ARBA00038966"/>
    </source>
</evidence>
<dbReference type="Pfam" id="PF01812">
    <property type="entry name" value="5-FTHF_cyc-lig"/>
    <property type="match status" value="1"/>
</dbReference>
<dbReference type="GO" id="GO:0009396">
    <property type="term" value="P:folic acid-containing compound biosynthetic process"/>
    <property type="evidence" value="ECO:0007669"/>
    <property type="project" value="TreeGrafter"/>
</dbReference>
<dbReference type="PANTHER" id="PTHR23407">
    <property type="entry name" value="ATPASE INHIBITOR/5-FORMYLTETRAHYDROFOLATE CYCLO-LIGASE"/>
    <property type="match status" value="1"/>
</dbReference>
<keyword evidence="3" id="KW-0067">ATP-binding</keyword>
<dbReference type="VEuPathDB" id="PlasmoDB:PocGH01_14069600"/>
<dbReference type="GO" id="GO:0005524">
    <property type="term" value="F:ATP binding"/>
    <property type="evidence" value="ECO:0007669"/>
    <property type="project" value="UniProtKB-KW"/>
</dbReference>
<comment type="catalytic activity">
    <reaction evidence="4">
        <text>(6S)-5-formyl-5,6,7,8-tetrahydrofolate + ATP = (6R)-5,10-methenyltetrahydrofolate + ADP + phosphate</text>
        <dbReference type="Rhea" id="RHEA:10488"/>
        <dbReference type="ChEBI" id="CHEBI:30616"/>
        <dbReference type="ChEBI" id="CHEBI:43474"/>
        <dbReference type="ChEBI" id="CHEBI:57455"/>
        <dbReference type="ChEBI" id="CHEBI:57457"/>
        <dbReference type="ChEBI" id="CHEBI:456216"/>
        <dbReference type="EC" id="6.3.3.2"/>
    </reaction>
</comment>
<dbReference type="Proteomes" id="UP000078546">
    <property type="component" value="Unassembled WGS sequence"/>
</dbReference>
<dbReference type="GO" id="GO:0030272">
    <property type="term" value="F:5-formyltetrahydrofolate cyclo-ligase activity"/>
    <property type="evidence" value="ECO:0007669"/>
    <property type="project" value="UniProtKB-EC"/>
</dbReference>
<dbReference type="PANTHER" id="PTHR23407:SF1">
    <property type="entry name" value="5-FORMYLTETRAHYDROFOLATE CYCLO-LIGASE"/>
    <property type="match status" value="1"/>
</dbReference>
<dbReference type="InterPro" id="IPR002698">
    <property type="entry name" value="FTHF_cligase"/>
</dbReference>
<name>A0A1A8X371_PLAOA</name>
<dbReference type="EMBL" id="FLQV01000872">
    <property type="protein sequence ID" value="SBS98617.1"/>
    <property type="molecule type" value="Genomic_DNA"/>
</dbReference>
<dbReference type="AlphaFoldDB" id="A0A1A8X371"/>
<comment type="similarity">
    <text evidence="1">Belongs to the 5-formyltetrahydrofolate cyclo-ligase family.</text>
</comment>
<evidence type="ECO:0000313" key="6">
    <source>
        <dbReference type="EMBL" id="SBS98617.1"/>
    </source>
</evidence>
<evidence type="ECO:0000256" key="2">
    <source>
        <dbReference type="ARBA" id="ARBA00022741"/>
    </source>
</evidence>
<evidence type="ECO:0000313" key="7">
    <source>
        <dbReference type="Proteomes" id="UP000078546"/>
    </source>
</evidence>
<protein>
    <recommendedName>
        <fullName evidence="5">5-formyltetrahydrofolate cyclo-ligase</fullName>
        <ecNumber evidence="5">6.3.3.2</ecNumber>
    </recommendedName>
</protein>
<evidence type="ECO:0000256" key="4">
    <source>
        <dbReference type="ARBA" id="ARBA00036539"/>
    </source>
</evidence>
<evidence type="ECO:0000256" key="3">
    <source>
        <dbReference type="ARBA" id="ARBA00022840"/>
    </source>
</evidence>
<dbReference type="Gene3D" id="3.40.50.10420">
    <property type="entry name" value="NagB/RpiA/CoA transferase-like"/>
    <property type="match status" value="1"/>
</dbReference>
<dbReference type="GO" id="GO:0005739">
    <property type="term" value="C:mitochondrion"/>
    <property type="evidence" value="ECO:0007669"/>
    <property type="project" value="TreeGrafter"/>
</dbReference>
<gene>
    <name evidence="6" type="ORF">POVCU1_047510</name>
</gene>
<sequence>MDWTCRITPIDLRDYLNNCKYKNSNIEIKKKVRSNAKKIRDVMLKRWVTEKRYTLQKYDTTEEQNVEKNKKKSDHIITYDNQSHVNVICEEKDTEHVHCLDIMYTQLVRHVYTLLNSLNVEKKETREFDHTKMYKYTCNYKQVEPHDVEKYLSPYGIRTFDRTAKFFSYHNAKNSSMLKRGLFDKRSNFNMCIYLPTKKEIDILFIIEKLSYYFYFDLYVPITTEQNRLIFFPFDLENNLLVEHHFNIFVPYLYIFVSSCMQKGKETFHLNGLNIITDKIFHFTFEEKDTILFIPLIAYNMYGCRVGSGKGYYDKTLKGAQLGEKKKIIQQNGEENSGEMNDGEKYTLQILSQKKKKKKDIKIGLSYDLFLYHIDFSESTDILLDYIVNEKNIYHFLF</sequence>
<keyword evidence="2" id="KW-0547">Nucleotide-binding</keyword>
<dbReference type="GO" id="GO:0035999">
    <property type="term" value="P:tetrahydrofolate interconversion"/>
    <property type="evidence" value="ECO:0007669"/>
    <property type="project" value="TreeGrafter"/>
</dbReference>